<proteinExistence type="predicted"/>
<dbReference type="EMBL" id="NMUH01000609">
    <property type="protein sequence ID" value="MQL82108.1"/>
    <property type="molecule type" value="Genomic_DNA"/>
</dbReference>
<dbReference type="AlphaFoldDB" id="A0A843UEX9"/>
<name>A0A843UEX9_COLES</name>
<evidence type="ECO:0000313" key="2">
    <source>
        <dbReference type="Proteomes" id="UP000652761"/>
    </source>
</evidence>
<reference evidence="1" key="1">
    <citation type="submission" date="2017-07" db="EMBL/GenBank/DDBJ databases">
        <title>Taro Niue Genome Assembly and Annotation.</title>
        <authorList>
            <person name="Atibalentja N."/>
            <person name="Keating K."/>
            <person name="Fields C.J."/>
        </authorList>
    </citation>
    <scope>NUCLEOTIDE SEQUENCE</scope>
    <source>
        <strain evidence="1">Niue_2</strain>
        <tissue evidence="1">Leaf</tissue>
    </source>
</reference>
<comment type="caution">
    <text evidence="1">The sequence shown here is derived from an EMBL/GenBank/DDBJ whole genome shotgun (WGS) entry which is preliminary data.</text>
</comment>
<protein>
    <submittedName>
        <fullName evidence="1">Uncharacterized protein</fullName>
    </submittedName>
</protein>
<dbReference type="Proteomes" id="UP000652761">
    <property type="component" value="Unassembled WGS sequence"/>
</dbReference>
<evidence type="ECO:0000313" key="1">
    <source>
        <dbReference type="EMBL" id="MQL82108.1"/>
    </source>
</evidence>
<sequence>MVFKYPCSRALNASILSKTLWVCAFRRTCSPRPSSKTPRWWVSCLYVLPDNILVCSQVCAYMYIIPKGNSAQAEVLLETYSYIHKYCAYMYIFPKGSSAQAEVLSGNISINSQKELCTYAYALGEKLCLNRDPAENISICSRIICSCEYVF</sequence>
<accession>A0A843UEX9</accession>
<keyword evidence="2" id="KW-1185">Reference proteome</keyword>
<gene>
    <name evidence="1" type="ORF">Taro_014577</name>
</gene>
<organism evidence="1 2">
    <name type="scientific">Colocasia esculenta</name>
    <name type="common">Wild taro</name>
    <name type="synonym">Arum esculentum</name>
    <dbReference type="NCBI Taxonomy" id="4460"/>
    <lineage>
        <taxon>Eukaryota</taxon>
        <taxon>Viridiplantae</taxon>
        <taxon>Streptophyta</taxon>
        <taxon>Embryophyta</taxon>
        <taxon>Tracheophyta</taxon>
        <taxon>Spermatophyta</taxon>
        <taxon>Magnoliopsida</taxon>
        <taxon>Liliopsida</taxon>
        <taxon>Araceae</taxon>
        <taxon>Aroideae</taxon>
        <taxon>Colocasieae</taxon>
        <taxon>Colocasia</taxon>
    </lineage>
</organism>